<dbReference type="InterPro" id="IPR037277">
    <property type="entry name" value="Granulin_sf"/>
</dbReference>
<gene>
    <name evidence="1" type="ORF">FGO68_gene9059</name>
</gene>
<reference evidence="1" key="1">
    <citation type="submission" date="2019-06" db="EMBL/GenBank/DDBJ databases">
        <authorList>
            <person name="Zheng W."/>
        </authorList>
    </citation>
    <scope>NUCLEOTIDE SEQUENCE</scope>
    <source>
        <strain evidence="1">QDHG01</strain>
    </source>
</reference>
<dbReference type="AlphaFoldDB" id="A0A8J8NZF6"/>
<comment type="caution">
    <text evidence="1">The sequence shown here is derived from an EMBL/GenBank/DDBJ whole genome shotgun (WGS) entry which is preliminary data.</text>
</comment>
<dbReference type="Gene3D" id="2.10.25.160">
    <property type="entry name" value="Granulin"/>
    <property type="match status" value="1"/>
</dbReference>
<name>A0A8J8NZF6_HALGN</name>
<sequence>MIETNEGKYRKQAALCELGSSCCGQGFSNMGCCAKGSSCCSGGQCCPDGGTCNKEGKCVKQGKIVQMAGPREAERVILPSLTRDSSRA</sequence>
<proteinExistence type="predicted"/>
<organism evidence="1 2">
    <name type="scientific">Halteria grandinella</name>
    <dbReference type="NCBI Taxonomy" id="5974"/>
    <lineage>
        <taxon>Eukaryota</taxon>
        <taxon>Sar</taxon>
        <taxon>Alveolata</taxon>
        <taxon>Ciliophora</taxon>
        <taxon>Intramacronucleata</taxon>
        <taxon>Spirotrichea</taxon>
        <taxon>Stichotrichia</taxon>
        <taxon>Sporadotrichida</taxon>
        <taxon>Halteriidae</taxon>
        <taxon>Halteria</taxon>
    </lineage>
</organism>
<evidence type="ECO:0008006" key="3">
    <source>
        <dbReference type="Google" id="ProtNLM"/>
    </source>
</evidence>
<dbReference type="Proteomes" id="UP000785679">
    <property type="component" value="Unassembled WGS sequence"/>
</dbReference>
<protein>
    <recommendedName>
        <fullName evidence="3">Granulins domain-containing protein</fullName>
    </recommendedName>
</protein>
<evidence type="ECO:0000313" key="2">
    <source>
        <dbReference type="Proteomes" id="UP000785679"/>
    </source>
</evidence>
<dbReference type="EMBL" id="RRYP01003847">
    <property type="protein sequence ID" value="TNV83429.1"/>
    <property type="molecule type" value="Genomic_DNA"/>
</dbReference>
<accession>A0A8J8NZF6</accession>
<keyword evidence="2" id="KW-1185">Reference proteome</keyword>
<evidence type="ECO:0000313" key="1">
    <source>
        <dbReference type="EMBL" id="TNV83429.1"/>
    </source>
</evidence>